<protein>
    <submittedName>
        <fullName evidence="9">Uncharacterized protein</fullName>
    </submittedName>
</protein>
<evidence type="ECO:0000256" key="8">
    <source>
        <dbReference type="SAM" id="Phobius"/>
    </source>
</evidence>
<feature type="transmembrane region" description="Helical" evidence="8">
    <location>
        <begin position="339"/>
        <end position="356"/>
    </location>
</feature>
<sequence>MPSSASRYGSCSAGPEILSPSRRNDLHLCEDGYPMNQTITKLSLFQLFALIIQAQFGSEELVLPNKLYSIVHQDSWMIHLAAGFIVELVICILWLLLRRYPGMDIFRINPRLTGKWLGSILNLAYTGYFLVLGAFLLVRIYMFLNKWVYPRTPEWVLLSVIVAAACYIGAHRLRAIGRYYSLTLFTTVVFILIALNAFIEHVDWLNLLPIAQTSGASWVKGIGASMTSLIGFEMMLVFASRTNGSPKQILLTALAANGFVVMIHVLLIVVSLVYFSPEELNILPEPIIYMTKTYSFLFVERIDLIYLSFWIISSMACLIIQVYAASIGLAQTFSKKGRPYFLCGGMALCLATAVWLDRPFAIDHWIPFVHAYALAMIVAVPLALLAISAIRTRRGETAP</sequence>
<evidence type="ECO:0000256" key="4">
    <source>
        <dbReference type="ARBA" id="ARBA00022544"/>
    </source>
</evidence>
<keyword evidence="4" id="KW-0309">Germination</keyword>
<name>A0A3Q8X8J6_9BACL</name>
<feature type="transmembrane region" description="Helical" evidence="8">
    <location>
        <begin position="304"/>
        <end position="327"/>
    </location>
</feature>
<evidence type="ECO:0000313" key="10">
    <source>
        <dbReference type="Proteomes" id="UP000272528"/>
    </source>
</evidence>
<evidence type="ECO:0000256" key="3">
    <source>
        <dbReference type="ARBA" id="ARBA00022448"/>
    </source>
</evidence>
<reference evidence="10" key="1">
    <citation type="submission" date="2018-12" db="EMBL/GenBank/DDBJ databases">
        <title>Genome sequence of Peanibacillus sp.</title>
        <authorList>
            <person name="Subramani G."/>
            <person name="Srinivasan S."/>
            <person name="Kim M.K."/>
        </authorList>
    </citation>
    <scope>NUCLEOTIDE SEQUENCE [LARGE SCALE GENOMIC DNA]</scope>
    <source>
        <strain evidence="10">18JY67-1</strain>
    </source>
</reference>
<keyword evidence="10" id="KW-1185">Reference proteome</keyword>
<evidence type="ECO:0000256" key="2">
    <source>
        <dbReference type="ARBA" id="ARBA00007998"/>
    </source>
</evidence>
<evidence type="ECO:0000256" key="6">
    <source>
        <dbReference type="ARBA" id="ARBA00022989"/>
    </source>
</evidence>
<dbReference type="GO" id="GO:0016020">
    <property type="term" value="C:membrane"/>
    <property type="evidence" value="ECO:0007669"/>
    <property type="project" value="UniProtKB-SubCell"/>
</dbReference>
<dbReference type="InterPro" id="IPR004761">
    <property type="entry name" value="Spore_GerAB"/>
</dbReference>
<evidence type="ECO:0000256" key="7">
    <source>
        <dbReference type="ARBA" id="ARBA00023136"/>
    </source>
</evidence>
<organism evidence="9 10">
    <name type="scientific">Paenibacillus albus</name>
    <dbReference type="NCBI Taxonomy" id="2495582"/>
    <lineage>
        <taxon>Bacteria</taxon>
        <taxon>Bacillati</taxon>
        <taxon>Bacillota</taxon>
        <taxon>Bacilli</taxon>
        <taxon>Bacillales</taxon>
        <taxon>Paenibacillaceae</taxon>
        <taxon>Paenibacillus</taxon>
    </lineage>
</organism>
<feature type="transmembrane region" description="Helical" evidence="8">
    <location>
        <begin position="76"/>
        <end position="97"/>
    </location>
</feature>
<feature type="transmembrane region" description="Helical" evidence="8">
    <location>
        <begin position="180"/>
        <end position="199"/>
    </location>
</feature>
<dbReference type="Pfam" id="PF03845">
    <property type="entry name" value="Spore_permease"/>
    <property type="match status" value="1"/>
</dbReference>
<feature type="transmembrane region" description="Helical" evidence="8">
    <location>
        <begin position="117"/>
        <end position="143"/>
    </location>
</feature>
<keyword evidence="7 8" id="KW-0472">Membrane</keyword>
<dbReference type="AlphaFoldDB" id="A0A3Q8X8J6"/>
<comment type="similarity">
    <text evidence="2">Belongs to the amino acid-polyamine-organocation (APC) superfamily. Spore germination protein (SGP) (TC 2.A.3.9) family.</text>
</comment>
<keyword evidence="3" id="KW-0813">Transport</keyword>
<evidence type="ECO:0000256" key="5">
    <source>
        <dbReference type="ARBA" id="ARBA00022692"/>
    </source>
</evidence>
<dbReference type="Proteomes" id="UP000272528">
    <property type="component" value="Chromosome"/>
</dbReference>
<evidence type="ECO:0000256" key="1">
    <source>
        <dbReference type="ARBA" id="ARBA00004141"/>
    </source>
</evidence>
<feature type="transmembrane region" description="Helical" evidence="8">
    <location>
        <begin position="219"/>
        <end position="238"/>
    </location>
</feature>
<dbReference type="KEGG" id="palb:EJC50_26890"/>
<gene>
    <name evidence="9" type="ORF">EJC50_26890</name>
</gene>
<feature type="transmembrane region" description="Helical" evidence="8">
    <location>
        <begin position="250"/>
        <end position="275"/>
    </location>
</feature>
<accession>A0A3Q8X8J6</accession>
<dbReference type="GO" id="GO:0009847">
    <property type="term" value="P:spore germination"/>
    <property type="evidence" value="ECO:0007669"/>
    <property type="project" value="InterPro"/>
</dbReference>
<dbReference type="NCBIfam" id="TIGR00912">
    <property type="entry name" value="2A0309"/>
    <property type="match status" value="1"/>
</dbReference>
<comment type="subcellular location">
    <subcellularLocation>
        <location evidence="1">Membrane</location>
        <topology evidence="1">Multi-pass membrane protein</topology>
    </subcellularLocation>
</comment>
<dbReference type="EMBL" id="CP034437">
    <property type="protein sequence ID" value="AZN42918.1"/>
    <property type="molecule type" value="Genomic_DNA"/>
</dbReference>
<dbReference type="PANTHER" id="PTHR34975">
    <property type="entry name" value="SPORE GERMINATION PROTEIN A2"/>
    <property type="match status" value="1"/>
</dbReference>
<proteinExistence type="inferred from homology"/>
<dbReference type="Gene3D" id="1.20.1740.10">
    <property type="entry name" value="Amino acid/polyamine transporter I"/>
    <property type="match status" value="1"/>
</dbReference>
<keyword evidence="6 8" id="KW-1133">Transmembrane helix</keyword>
<evidence type="ECO:0000313" key="9">
    <source>
        <dbReference type="EMBL" id="AZN42918.1"/>
    </source>
</evidence>
<feature type="transmembrane region" description="Helical" evidence="8">
    <location>
        <begin position="155"/>
        <end position="173"/>
    </location>
</feature>
<dbReference type="OrthoDB" id="2446105at2"/>
<feature type="transmembrane region" description="Helical" evidence="8">
    <location>
        <begin position="368"/>
        <end position="390"/>
    </location>
</feature>
<dbReference type="PANTHER" id="PTHR34975:SF2">
    <property type="entry name" value="SPORE GERMINATION PROTEIN A2"/>
    <property type="match status" value="1"/>
</dbReference>
<keyword evidence="5 8" id="KW-0812">Transmembrane</keyword>